<feature type="transmembrane region" description="Helical" evidence="8">
    <location>
        <begin position="57"/>
        <end position="76"/>
    </location>
</feature>
<keyword evidence="4 8" id="KW-0812">Transmembrane</keyword>
<gene>
    <name evidence="9" type="ORF">Cpa01nite_13840</name>
</gene>
<name>A0A919PAA8_9CELL</name>
<sequence>MAGGLPGVVWSGRELVDRLARQSPARLAIGVFAAVIAVFTALLSMPWATASGERAPFVDAFFTAVSAVCVTGLVTVDTGTYWSTAGQVAILVGIQIGGLGVMTLASILGLAVSRRIGLTQKLLVSSETKTTRLGEVGSLVRTVIVTSVVLEVAIALVLIPRLRMLGDSWGEAVWHGVFYAVSAFNNAGFIPTEEGLTPYAADWWVLMPIIVGVFIGSLGFPVILNIARTWRRPRRWSLHSKLTVVTSAALVLFGSVVVAAFEWTNPRTLGGIGWNETILAALFAGVMPRSGGFSTVDVGEMHEGTWLLNDALMFVGGGSASTAGGIKVTTLAVMLLAIVAEARGDRDVEAFGRRIPREALQVAIAVSLVSATIVLVACLLLLAITGLTLDVILFEVISAFATVGLSTGITDDLPDAGKYVLAVLMFIGRTGTMTLAAALALRSRRRVVRFPEERPIIG</sequence>
<proteinExistence type="predicted"/>
<keyword evidence="5 8" id="KW-1133">Transmembrane helix</keyword>
<feature type="transmembrane region" description="Helical" evidence="8">
    <location>
        <begin position="203"/>
        <end position="226"/>
    </location>
</feature>
<dbReference type="PANTHER" id="PTHR32024:SF1">
    <property type="entry name" value="KTR SYSTEM POTASSIUM UPTAKE PROTEIN B"/>
    <property type="match status" value="1"/>
</dbReference>
<keyword evidence="3" id="KW-1003">Cell membrane</keyword>
<evidence type="ECO:0000256" key="4">
    <source>
        <dbReference type="ARBA" id="ARBA00022692"/>
    </source>
</evidence>
<keyword evidence="10" id="KW-1185">Reference proteome</keyword>
<feature type="transmembrane region" description="Helical" evidence="8">
    <location>
        <begin position="25"/>
        <end position="45"/>
    </location>
</feature>
<evidence type="ECO:0000256" key="1">
    <source>
        <dbReference type="ARBA" id="ARBA00004651"/>
    </source>
</evidence>
<keyword evidence="6" id="KW-0406">Ion transport</keyword>
<feature type="transmembrane region" description="Helical" evidence="8">
    <location>
        <begin position="139"/>
        <end position="159"/>
    </location>
</feature>
<dbReference type="PANTHER" id="PTHR32024">
    <property type="entry name" value="TRK SYSTEM POTASSIUM UPTAKE PROTEIN TRKG-RELATED"/>
    <property type="match status" value="1"/>
</dbReference>
<dbReference type="AlphaFoldDB" id="A0A919PAA8"/>
<evidence type="ECO:0000313" key="9">
    <source>
        <dbReference type="EMBL" id="GIG36003.1"/>
    </source>
</evidence>
<comment type="caution">
    <text evidence="9">The sequence shown here is derived from an EMBL/GenBank/DDBJ whole genome shotgun (WGS) entry which is preliminary data.</text>
</comment>
<protein>
    <submittedName>
        <fullName evidence="9">Potassium transporter Trk</fullName>
    </submittedName>
</protein>
<feature type="transmembrane region" description="Helical" evidence="8">
    <location>
        <begin position="360"/>
        <end position="384"/>
    </location>
</feature>
<accession>A0A919PAA8</accession>
<evidence type="ECO:0000256" key="3">
    <source>
        <dbReference type="ARBA" id="ARBA00022475"/>
    </source>
</evidence>
<organism evidence="9 10">
    <name type="scientific">Cellulomonas pakistanensis</name>
    <dbReference type="NCBI Taxonomy" id="992287"/>
    <lineage>
        <taxon>Bacteria</taxon>
        <taxon>Bacillati</taxon>
        <taxon>Actinomycetota</taxon>
        <taxon>Actinomycetes</taxon>
        <taxon>Micrococcales</taxon>
        <taxon>Cellulomonadaceae</taxon>
        <taxon>Cellulomonas</taxon>
    </lineage>
</organism>
<dbReference type="InterPro" id="IPR003445">
    <property type="entry name" value="Cat_transpt"/>
</dbReference>
<dbReference type="GO" id="GO:0008324">
    <property type="term" value="F:monoatomic cation transmembrane transporter activity"/>
    <property type="evidence" value="ECO:0007669"/>
    <property type="project" value="InterPro"/>
</dbReference>
<dbReference type="RefSeq" id="WP_203668029.1">
    <property type="nucleotide sequence ID" value="NZ_BONO01000008.1"/>
</dbReference>
<feature type="transmembrane region" description="Helical" evidence="8">
    <location>
        <begin position="238"/>
        <end position="261"/>
    </location>
</feature>
<evidence type="ECO:0000256" key="5">
    <source>
        <dbReference type="ARBA" id="ARBA00022989"/>
    </source>
</evidence>
<dbReference type="GO" id="GO:0005886">
    <property type="term" value="C:plasma membrane"/>
    <property type="evidence" value="ECO:0007669"/>
    <property type="project" value="UniProtKB-SubCell"/>
</dbReference>
<dbReference type="GO" id="GO:0030001">
    <property type="term" value="P:metal ion transport"/>
    <property type="evidence" value="ECO:0007669"/>
    <property type="project" value="UniProtKB-ARBA"/>
</dbReference>
<feature type="transmembrane region" description="Helical" evidence="8">
    <location>
        <begin position="311"/>
        <end position="339"/>
    </location>
</feature>
<evidence type="ECO:0000256" key="7">
    <source>
        <dbReference type="ARBA" id="ARBA00023136"/>
    </source>
</evidence>
<evidence type="ECO:0000256" key="8">
    <source>
        <dbReference type="SAM" id="Phobius"/>
    </source>
</evidence>
<evidence type="ECO:0000313" key="10">
    <source>
        <dbReference type="Proteomes" id="UP000642125"/>
    </source>
</evidence>
<dbReference type="Proteomes" id="UP000642125">
    <property type="component" value="Unassembled WGS sequence"/>
</dbReference>
<feature type="transmembrane region" description="Helical" evidence="8">
    <location>
        <begin position="88"/>
        <end position="112"/>
    </location>
</feature>
<dbReference type="Pfam" id="PF02386">
    <property type="entry name" value="TrkH"/>
    <property type="match status" value="1"/>
</dbReference>
<keyword evidence="7 8" id="KW-0472">Membrane</keyword>
<reference evidence="9" key="1">
    <citation type="submission" date="2021-01" db="EMBL/GenBank/DDBJ databases">
        <title>Whole genome shotgun sequence of Cellulomonas pakistanensis NBRC 110800.</title>
        <authorList>
            <person name="Komaki H."/>
            <person name="Tamura T."/>
        </authorList>
    </citation>
    <scope>NUCLEOTIDE SEQUENCE</scope>
    <source>
        <strain evidence="9">NBRC 110800</strain>
    </source>
</reference>
<comment type="subcellular location">
    <subcellularLocation>
        <location evidence="1">Cell membrane</location>
        <topology evidence="1">Multi-pass membrane protein</topology>
    </subcellularLocation>
</comment>
<keyword evidence="2" id="KW-0813">Transport</keyword>
<evidence type="ECO:0000256" key="2">
    <source>
        <dbReference type="ARBA" id="ARBA00022448"/>
    </source>
</evidence>
<dbReference type="EMBL" id="BONO01000008">
    <property type="protein sequence ID" value="GIG36003.1"/>
    <property type="molecule type" value="Genomic_DNA"/>
</dbReference>
<feature type="transmembrane region" description="Helical" evidence="8">
    <location>
        <begin position="419"/>
        <end position="441"/>
    </location>
</feature>
<evidence type="ECO:0000256" key="6">
    <source>
        <dbReference type="ARBA" id="ARBA00023065"/>
    </source>
</evidence>